<name>A0A1X3GAZ3_9BRAD</name>
<dbReference type="PANTHER" id="PTHR16557">
    <property type="entry name" value="ALKYLATED DNA REPAIR PROTEIN ALKB-RELATED"/>
    <property type="match status" value="1"/>
</dbReference>
<evidence type="ECO:0000256" key="1">
    <source>
        <dbReference type="ARBA" id="ARBA00007879"/>
    </source>
</evidence>
<protein>
    <recommendedName>
        <fullName evidence="11">Alpha-ketoglutarate-dependent dioxygenase AlkB</fullName>
        <ecNumber evidence="10">1.14.11.33</ecNumber>
    </recommendedName>
    <alternativeName>
        <fullName evidence="12">Alkylated DNA repair protein AlkB</fullName>
    </alternativeName>
    <alternativeName>
        <fullName evidence="13">DNA oxidative demethylase AlkB</fullName>
    </alternativeName>
</protein>
<dbReference type="GO" id="GO:0035515">
    <property type="term" value="F:oxidative RNA demethylase activity"/>
    <property type="evidence" value="ECO:0007669"/>
    <property type="project" value="TreeGrafter"/>
</dbReference>
<dbReference type="PROSITE" id="PS51471">
    <property type="entry name" value="FE2OG_OXY"/>
    <property type="match status" value="1"/>
</dbReference>
<feature type="domain" description="Fe2OG dioxygenase" evidence="16">
    <location>
        <begin position="116"/>
        <end position="216"/>
    </location>
</feature>
<comment type="caution">
    <text evidence="17">The sequence shown here is derived from an EMBL/GenBank/DDBJ whole genome shotgun (WGS) entry which is preliminary data.</text>
</comment>
<dbReference type="GO" id="GO:0008198">
    <property type="term" value="F:ferrous iron binding"/>
    <property type="evidence" value="ECO:0007669"/>
    <property type="project" value="TreeGrafter"/>
</dbReference>
<dbReference type="InterPro" id="IPR004574">
    <property type="entry name" value="Alkb"/>
</dbReference>
<dbReference type="InterPro" id="IPR027450">
    <property type="entry name" value="AlkB-like"/>
</dbReference>
<dbReference type="Proteomes" id="UP000193553">
    <property type="component" value="Unassembled WGS sequence"/>
</dbReference>
<feature type="binding site" evidence="15">
    <location>
        <position position="136"/>
    </location>
    <ligand>
        <name>Fe cation</name>
        <dbReference type="ChEBI" id="CHEBI:24875"/>
        <note>catalytic</note>
    </ligand>
</feature>
<evidence type="ECO:0000313" key="17">
    <source>
        <dbReference type="EMBL" id="OSJ04706.1"/>
    </source>
</evidence>
<feature type="binding site" evidence="14">
    <location>
        <begin position="123"/>
        <end position="125"/>
    </location>
    <ligand>
        <name>2-oxoglutarate</name>
        <dbReference type="ChEBI" id="CHEBI:16810"/>
    </ligand>
</feature>
<feature type="binding site" evidence="14">
    <location>
        <position position="72"/>
    </location>
    <ligand>
        <name>substrate</name>
    </ligand>
</feature>
<comment type="cofactor">
    <cofactor evidence="15">
        <name>Fe(2+)</name>
        <dbReference type="ChEBI" id="CHEBI:29033"/>
    </cofactor>
    <text evidence="15">Binds 1 Fe(2+) ion per subunit.</text>
</comment>
<evidence type="ECO:0000256" key="10">
    <source>
        <dbReference type="ARBA" id="ARBA00066725"/>
    </source>
</evidence>
<evidence type="ECO:0000256" key="15">
    <source>
        <dbReference type="PIRSR" id="PIRSR604574-2"/>
    </source>
</evidence>
<dbReference type="InterPro" id="IPR005123">
    <property type="entry name" value="Oxoglu/Fe-dep_dioxygenase_dom"/>
</dbReference>
<dbReference type="AlphaFoldDB" id="A0A1X3GAZ3"/>
<dbReference type="EMBL" id="NAFI01000184">
    <property type="protein sequence ID" value="OSJ04706.1"/>
    <property type="molecule type" value="Genomic_DNA"/>
</dbReference>
<evidence type="ECO:0000256" key="9">
    <source>
        <dbReference type="ARBA" id="ARBA00055649"/>
    </source>
</evidence>
<dbReference type="Gene3D" id="2.60.120.590">
    <property type="entry name" value="Alpha-ketoglutarate-dependent dioxygenase AlkB-like"/>
    <property type="match status" value="1"/>
</dbReference>
<comment type="function">
    <text evidence="9">Dioxygenase that repairs alkylated DNA and RNA containing 3-methylcytosine or 1-methyladenine by oxidative demethylation. Has highest activity towards 3-methylcytosine. Has lower activity towards alkylated DNA containing ethenoadenine, and no detectable activity towards 1-methylguanine or 3-methylthymine. Accepts double-stranded and single-stranded substrates. Requires molecular oxygen, alpha-ketoglutarate and iron. Provides extensive resistance to alkylating agents such as MMS and DMS (SN2 agents), but not to MMNG and MNU (SN1 agents).</text>
</comment>
<keyword evidence="3" id="KW-0227">DNA damage</keyword>
<keyword evidence="7" id="KW-0234">DNA repair</keyword>
<dbReference type="FunFam" id="2.60.120.590:FF:000005">
    <property type="entry name" value="Alpha-ketoglutarate-dependent dioxygenase AlkB"/>
    <property type="match status" value="1"/>
</dbReference>
<dbReference type="GO" id="GO:0006281">
    <property type="term" value="P:DNA repair"/>
    <property type="evidence" value="ECO:0007669"/>
    <property type="project" value="UniProtKB-KW"/>
</dbReference>
<feature type="binding site" evidence="14">
    <location>
        <begin position="207"/>
        <end position="213"/>
    </location>
    <ligand>
        <name>2-oxoglutarate</name>
        <dbReference type="ChEBI" id="CHEBI:16810"/>
    </ligand>
</feature>
<dbReference type="NCBIfam" id="NF011930">
    <property type="entry name" value="PRK15401.1"/>
    <property type="match status" value="1"/>
</dbReference>
<keyword evidence="4 17" id="KW-0223">Dioxygenase</keyword>
<feature type="binding site" evidence="14">
    <location>
        <begin position="79"/>
        <end position="81"/>
    </location>
    <ligand>
        <name>substrate</name>
    </ligand>
</feature>
<keyword evidence="6 15" id="KW-0408">Iron</keyword>
<feature type="binding site" evidence="15">
    <location>
        <position position="134"/>
    </location>
    <ligand>
        <name>Fe cation</name>
        <dbReference type="ChEBI" id="CHEBI:24875"/>
        <note>catalytic</note>
    </ligand>
</feature>
<dbReference type="GO" id="GO:0005737">
    <property type="term" value="C:cytoplasm"/>
    <property type="evidence" value="ECO:0007669"/>
    <property type="project" value="TreeGrafter"/>
</dbReference>
<feature type="binding site" evidence="15">
    <location>
        <position position="190"/>
    </location>
    <ligand>
        <name>Fe cation</name>
        <dbReference type="ChEBI" id="CHEBI:24875"/>
        <note>catalytic</note>
    </ligand>
</feature>
<dbReference type="EC" id="1.14.11.33" evidence="10"/>
<comment type="similarity">
    <text evidence="1">Belongs to the alkB family.</text>
</comment>
<evidence type="ECO:0000256" key="14">
    <source>
        <dbReference type="PIRSR" id="PIRSR604574-1"/>
    </source>
</evidence>
<sequence>MGDLFDNVAEAQPSREKIADGAVLLRGFVKPIESELIDAVRAIVAQSPFRRMTTPGGHLMSVAMTNCGERGWITDHTGYRYDPIDPRTGAPWPAMPPVLRDLARRAADQGGFTGFAPDACLVNRYEPGTRLSLHQDKDELDYSAPIVSVSLGLPATFLFGGLARNDKPRRFRLVHGDVVVWGGASRLAYHGLAPLADGEHALLGPKRINLTFRTTR</sequence>
<keyword evidence="5" id="KW-0560">Oxidoreductase</keyword>
<organism evidence="17 18">
    <name type="scientific">Bradyrhizobium canariense</name>
    <dbReference type="NCBI Taxonomy" id="255045"/>
    <lineage>
        <taxon>Bacteria</taxon>
        <taxon>Pseudomonadati</taxon>
        <taxon>Pseudomonadota</taxon>
        <taxon>Alphaproteobacteria</taxon>
        <taxon>Hyphomicrobiales</taxon>
        <taxon>Nitrobacteraceae</taxon>
        <taxon>Bradyrhizobium</taxon>
    </lineage>
</organism>
<dbReference type="InterPro" id="IPR037151">
    <property type="entry name" value="AlkB-like_sf"/>
</dbReference>
<gene>
    <name evidence="17" type="ORF">BSZ18_28485</name>
</gene>
<evidence type="ECO:0000256" key="5">
    <source>
        <dbReference type="ARBA" id="ARBA00023002"/>
    </source>
</evidence>
<dbReference type="SUPFAM" id="SSF51197">
    <property type="entry name" value="Clavaminate synthase-like"/>
    <property type="match status" value="1"/>
</dbReference>
<evidence type="ECO:0000256" key="3">
    <source>
        <dbReference type="ARBA" id="ARBA00022763"/>
    </source>
</evidence>
<dbReference type="GO" id="GO:0035513">
    <property type="term" value="P:oxidative RNA demethylation"/>
    <property type="evidence" value="ECO:0007669"/>
    <property type="project" value="TreeGrafter"/>
</dbReference>
<dbReference type="Pfam" id="PF13532">
    <property type="entry name" value="2OG-FeII_Oxy_2"/>
    <property type="match status" value="1"/>
</dbReference>
<evidence type="ECO:0000256" key="12">
    <source>
        <dbReference type="ARBA" id="ARBA00080712"/>
    </source>
</evidence>
<dbReference type="GO" id="GO:0035516">
    <property type="term" value="F:broad specificity oxidative DNA demethylase activity"/>
    <property type="evidence" value="ECO:0007669"/>
    <property type="project" value="UniProtKB-EC"/>
</dbReference>
<dbReference type="PANTHER" id="PTHR16557:SF2">
    <property type="entry name" value="NUCLEIC ACID DIOXYGENASE ALKBH1"/>
    <property type="match status" value="1"/>
</dbReference>
<evidence type="ECO:0000256" key="4">
    <source>
        <dbReference type="ARBA" id="ARBA00022964"/>
    </source>
</evidence>
<evidence type="ECO:0000256" key="7">
    <source>
        <dbReference type="ARBA" id="ARBA00023204"/>
    </source>
</evidence>
<comment type="catalytic activity">
    <reaction evidence="8">
        <text>a methylated nucleobase within DNA + 2-oxoglutarate + O2 = a nucleobase within DNA + formaldehyde + succinate + CO2</text>
        <dbReference type="Rhea" id="RHEA:30299"/>
        <dbReference type="Rhea" id="RHEA-COMP:12192"/>
        <dbReference type="Rhea" id="RHEA-COMP:12193"/>
        <dbReference type="ChEBI" id="CHEBI:15379"/>
        <dbReference type="ChEBI" id="CHEBI:16526"/>
        <dbReference type="ChEBI" id="CHEBI:16810"/>
        <dbReference type="ChEBI" id="CHEBI:16842"/>
        <dbReference type="ChEBI" id="CHEBI:30031"/>
        <dbReference type="ChEBI" id="CHEBI:32875"/>
        <dbReference type="ChEBI" id="CHEBI:64428"/>
        <dbReference type="EC" id="1.14.11.33"/>
    </reaction>
</comment>
<evidence type="ECO:0000259" key="16">
    <source>
        <dbReference type="PROSITE" id="PS51471"/>
    </source>
</evidence>
<keyword evidence="2 15" id="KW-0479">Metal-binding</keyword>
<reference evidence="17 18" key="1">
    <citation type="submission" date="2017-03" db="EMBL/GenBank/DDBJ databases">
        <title>Whole genome sequences of fourteen strains of Bradyrhizobium canariense and one strain of Bradyrhizobium japonicum isolated from Lupinus (Papilionoideae: Genisteae) species in Algeria.</title>
        <authorList>
            <person name="Crovadore J."/>
            <person name="Chekireb D."/>
            <person name="Brachmann A."/>
            <person name="Chablais R."/>
            <person name="Cochard B."/>
            <person name="Lefort F."/>
        </authorList>
    </citation>
    <scope>NUCLEOTIDE SEQUENCE [LARGE SCALE GENOMIC DNA]</scope>
    <source>
        <strain evidence="17 18">UBMA195</strain>
    </source>
</reference>
<dbReference type="OrthoDB" id="9796932at2"/>
<proteinExistence type="inferred from homology"/>
<evidence type="ECO:0000256" key="11">
    <source>
        <dbReference type="ARBA" id="ARBA00072243"/>
    </source>
</evidence>
<evidence type="ECO:0000256" key="13">
    <source>
        <dbReference type="ARBA" id="ARBA00082512"/>
    </source>
</evidence>
<feature type="binding site" evidence="14">
    <location>
        <position position="138"/>
    </location>
    <ligand>
        <name>substrate</name>
    </ligand>
</feature>
<feature type="binding site" evidence="14">
    <location>
        <position position="164"/>
    </location>
    <ligand>
        <name>substrate</name>
    </ligand>
</feature>
<evidence type="ECO:0000256" key="6">
    <source>
        <dbReference type="ARBA" id="ARBA00023004"/>
    </source>
</evidence>
<evidence type="ECO:0000313" key="18">
    <source>
        <dbReference type="Proteomes" id="UP000193553"/>
    </source>
</evidence>
<evidence type="ECO:0000256" key="2">
    <source>
        <dbReference type="ARBA" id="ARBA00022723"/>
    </source>
</evidence>
<accession>A0A1X3GAZ3</accession>
<evidence type="ECO:0000256" key="8">
    <source>
        <dbReference type="ARBA" id="ARBA00050106"/>
    </source>
</evidence>